<dbReference type="Proteomes" id="UP000677180">
    <property type="component" value="Chromosome"/>
</dbReference>
<evidence type="ECO:0000313" key="7">
    <source>
        <dbReference type="EMBL" id="VEH69022.1"/>
    </source>
</evidence>
<reference evidence="6" key="2">
    <citation type="submission" date="2021-03" db="EMBL/GenBank/DDBJ databases">
        <title>Human Oral Microbial Genomes.</title>
        <authorList>
            <person name="Johnston C.D."/>
            <person name="Chen T."/>
            <person name="Dewhirst F.E."/>
        </authorList>
    </citation>
    <scope>NUCLEOTIDE SEQUENCE</scope>
    <source>
        <strain evidence="6">F0714</strain>
    </source>
</reference>
<dbReference type="SUPFAM" id="SSF46689">
    <property type="entry name" value="Homeodomain-like"/>
    <property type="match status" value="1"/>
</dbReference>
<feature type="domain" description="HTH tetR-type" evidence="5">
    <location>
        <begin position="10"/>
        <end position="70"/>
    </location>
</feature>
<dbReference type="Proteomes" id="UP000273044">
    <property type="component" value="Chromosome"/>
</dbReference>
<dbReference type="OMA" id="PWRRIRY"/>
<proteinExistence type="predicted"/>
<organism evidence="7 8">
    <name type="scientific">Arachnia propionica</name>
    <dbReference type="NCBI Taxonomy" id="1750"/>
    <lineage>
        <taxon>Bacteria</taxon>
        <taxon>Bacillati</taxon>
        <taxon>Actinomycetota</taxon>
        <taxon>Actinomycetes</taxon>
        <taxon>Propionibacteriales</taxon>
        <taxon>Propionibacteriaceae</taxon>
        <taxon>Arachnia</taxon>
    </lineage>
</organism>
<dbReference type="PRINTS" id="PR00455">
    <property type="entry name" value="HTHTETR"/>
</dbReference>
<dbReference type="RefSeq" id="WP_014845418.1">
    <property type="nucleotide sequence ID" value="NZ_CAJZDL010000118.1"/>
</dbReference>
<dbReference type="PANTHER" id="PTHR30055">
    <property type="entry name" value="HTH-TYPE TRANSCRIPTIONAL REGULATOR RUTR"/>
    <property type="match status" value="1"/>
</dbReference>
<feature type="DNA-binding region" description="H-T-H motif" evidence="4">
    <location>
        <begin position="33"/>
        <end position="52"/>
    </location>
</feature>
<dbReference type="GO" id="GO:0003700">
    <property type="term" value="F:DNA-binding transcription factor activity"/>
    <property type="evidence" value="ECO:0007669"/>
    <property type="project" value="TreeGrafter"/>
</dbReference>
<evidence type="ECO:0000259" key="5">
    <source>
        <dbReference type="PROSITE" id="PS50977"/>
    </source>
</evidence>
<dbReference type="PROSITE" id="PS50977">
    <property type="entry name" value="HTH_TETR_2"/>
    <property type="match status" value="1"/>
</dbReference>
<evidence type="ECO:0000313" key="6">
    <source>
        <dbReference type="EMBL" id="QUC10903.1"/>
    </source>
</evidence>
<evidence type="ECO:0000256" key="3">
    <source>
        <dbReference type="ARBA" id="ARBA00023163"/>
    </source>
</evidence>
<evidence type="ECO:0000256" key="4">
    <source>
        <dbReference type="PROSITE-ProRule" id="PRU00335"/>
    </source>
</evidence>
<keyword evidence="2 4" id="KW-0238">DNA-binding</keyword>
<reference evidence="7 8" key="1">
    <citation type="submission" date="2018-12" db="EMBL/GenBank/DDBJ databases">
        <authorList>
            <consortium name="Pathogen Informatics"/>
        </authorList>
    </citation>
    <scope>NUCLEOTIDE SEQUENCE [LARGE SCALE GENOMIC DNA]</scope>
    <source>
        <strain evidence="7 8">NCTC12967</strain>
    </source>
</reference>
<dbReference type="InterPro" id="IPR009057">
    <property type="entry name" value="Homeodomain-like_sf"/>
</dbReference>
<dbReference type="OrthoDB" id="3235020at2"/>
<keyword evidence="1" id="KW-0805">Transcription regulation</keyword>
<dbReference type="AlphaFoldDB" id="A0A3N4D4L7"/>
<dbReference type="EMBL" id="CP072385">
    <property type="protein sequence ID" value="QUC10903.1"/>
    <property type="molecule type" value="Genomic_DNA"/>
</dbReference>
<dbReference type="PANTHER" id="PTHR30055:SF234">
    <property type="entry name" value="HTH-TYPE TRANSCRIPTIONAL REGULATOR BETI"/>
    <property type="match status" value="1"/>
</dbReference>
<dbReference type="InterPro" id="IPR001647">
    <property type="entry name" value="HTH_TetR"/>
</dbReference>
<gene>
    <name evidence="6" type="ORF">J5A53_14255</name>
    <name evidence="7" type="ORF">NCTC12967_00286</name>
</gene>
<dbReference type="GO" id="GO:0000976">
    <property type="term" value="F:transcription cis-regulatory region binding"/>
    <property type="evidence" value="ECO:0007669"/>
    <property type="project" value="TreeGrafter"/>
</dbReference>
<dbReference type="Pfam" id="PF00440">
    <property type="entry name" value="TetR_N"/>
    <property type="match status" value="1"/>
</dbReference>
<evidence type="ECO:0000313" key="8">
    <source>
        <dbReference type="Proteomes" id="UP000273044"/>
    </source>
</evidence>
<dbReference type="GeneID" id="64405785"/>
<dbReference type="InterPro" id="IPR050109">
    <property type="entry name" value="HTH-type_TetR-like_transc_reg"/>
</dbReference>
<keyword evidence="3" id="KW-0804">Transcription</keyword>
<sequence>MASLRERNRRLTMEHIQDVAFGLFEEKGYREVTITEITHAAEVAPSTFYRLFQTKEGLFTALPTEDHLDLGTVRRSHLAEDILTLIAGNEWRGLKWVIEEPDVRCAVLATLDQLSSQLVSTLVEQGNDPLRTSVEVRSLVFGVYFTSLEQWYAAGRRESFETYFTQALESERS</sequence>
<protein>
    <submittedName>
        <fullName evidence="6">Helix-turn-helix transcriptional regulator</fullName>
    </submittedName>
    <submittedName>
        <fullName evidence="7">Mycofactocin system transcriptional regulator</fullName>
    </submittedName>
</protein>
<name>A0A3N4D4L7_9ACTN</name>
<evidence type="ECO:0000256" key="2">
    <source>
        <dbReference type="ARBA" id="ARBA00023125"/>
    </source>
</evidence>
<keyword evidence="8" id="KW-1185">Reference proteome</keyword>
<dbReference type="EMBL" id="LR134406">
    <property type="protein sequence ID" value="VEH69022.1"/>
    <property type="molecule type" value="Genomic_DNA"/>
</dbReference>
<accession>A0A3N4D4L7</accession>
<dbReference type="Gene3D" id="1.10.357.10">
    <property type="entry name" value="Tetracycline Repressor, domain 2"/>
    <property type="match status" value="1"/>
</dbReference>
<evidence type="ECO:0000256" key="1">
    <source>
        <dbReference type="ARBA" id="ARBA00023015"/>
    </source>
</evidence>